<evidence type="ECO:0000256" key="1">
    <source>
        <dbReference type="SAM" id="MobiDB-lite"/>
    </source>
</evidence>
<gene>
    <name evidence="2" type="primary">CFAP74_2</name>
    <name evidence="2" type="ORF">P7K49_015158</name>
</gene>
<keyword evidence="2" id="KW-0966">Cell projection</keyword>
<dbReference type="Proteomes" id="UP001266305">
    <property type="component" value="Unassembled WGS sequence"/>
</dbReference>
<evidence type="ECO:0000313" key="2">
    <source>
        <dbReference type="EMBL" id="KAK2105644.1"/>
    </source>
</evidence>
<keyword evidence="2" id="KW-0969">Cilium</keyword>
<keyword evidence="2" id="KW-0282">Flagellum</keyword>
<evidence type="ECO:0000313" key="3">
    <source>
        <dbReference type="Proteomes" id="UP001266305"/>
    </source>
</evidence>
<reference evidence="2 3" key="1">
    <citation type="submission" date="2023-05" db="EMBL/GenBank/DDBJ databases">
        <title>B98-5 Cell Line De Novo Hybrid Assembly: An Optical Mapping Approach.</title>
        <authorList>
            <person name="Kananen K."/>
            <person name="Auerbach J.A."/>
            <person name="Kautto E."/>
            <person name="Blachly J.S."/>
        </authorList>
    </citation>
    <scope>NUCLEOTIDE SEQUENCE [LARGE SCALE GENOMIC DNA]</scope>
    <source>
        <strain evidence="2">B95-8</strain>
        <tissue evidence="2">Cell line</tissue>
    </source>
</reference>
<keyword evidence="3" id="KW-1185">Reference proteome</keyword>
<name>A0ABQ9V8E9_SAGOE</name>
<accession>A0ABQ9V8E9</accession>
<feature type="region of interest" description="Disordered" evidence="1">
    <location>
        <begin position="1"/>
        <end position="67"/>
    </location>
</feature>
<feature type="compositionally biased region" description="Acidic residues" evidence="1">
    <location>
        <begin position="1"/>
        <end position="19"/>
    </location>
</feature>
<organism evidence="2 3">
    <name type="scientific">Saguinus oedipus</name>
    <name type="common">Cotton-top tamarin</name>
    <name type="synonym">Oedipomidas oedipus</name>
    <dbReference type="NCBI Taxonomy" id="9490"/>
    <lineage>
        <taxon>Eukaryota</taxon>
        <taxon>Metazoa</taxon>
        <taxon>Chordata</taxon>
        <taxon>Craniata</taxon>
        <taxon>Vertebrata</taxon>
        <taxon>Euteleostomi</taxon>
        <taxon>Mammalia</taxon>
        <taxon>Eutheria</taxon>
        <taxon>Euarchontoglires</taxon>
        <taxon>Primates</taxon>
        <taxon>Haplorrhini</taxon>
        <taxon>Platyrrhini</taxon>
        <taxon>Cebidae</taxon>
        <taxon>Callitrichinae</taxon>
        <taxon>Saguinus</taxon>
    </lineage>
</organism>
<protein>
    <submittedName>
        <fullName evidence="2">Cilia- and flagella-associated protein 74</fullName>
    </submittedName>
</protein>
<comment type="caution">
    <text evidence="2">The sequence shown here is derived from an EMBL/GenBank/DDBJ whole genome shotgun (WGS) entry which is preliminary data.</text>
</comment>
<sequence length="160" mass="17752">MEDDSGLFPEEEPLDDFPLLEESPLLEDERHELEDPGFDIRSLLQEAEDDADPEHSRPHRGGRSAAAAGMVAAGVLSILSSVKEQDAGADKMKRTAEDRMQASHLRQNLSALDKTREQQGLFIEKMRGELRACRQRQDLTRRQQEATAAEIAAEGQAGNT</sequence>
<proteinExistence type="predicted"/>
<dbReference type="EMBL" id="JASSZA010000007">
    <property type="protein sequence ID" value="KAK2105644.1"/>
    <property type="molecule type" value="Genomic_DNA"/>
</dbReference>